<reference evidence="2" key="2">
    <citation type="submission" date="2022-01" db="EMBL/GenBank/DDBJ databases">
        <authorList>
            <person name="Yamashiro T."/>
            <person name="Shiraishi A."/>
            <person name="Satake H."/>
            <person name="Nakayama K."/>
        </authorList>
    </citation>
    <scope>NUCLEOTIDE SEQUENCE</scope>
</reference>
<dbReference type="Proteomes" id="UP001151760">
    <property type="component" value="Unassembled WGS sequence"/>
</dbReference>
<evidence type="ECO:0000256" key="1">
    <source>
        <dbReference type="SAM" id="MobiDB-lite"/>
    </source>
</evidence>
<accession>A0ABQ5D9Q5</accession>
<feature type="region of interest" description="Disordered" evidence="1">
    <location>
        <begin position="175"/>
        <end position="201"/>
    </location>
</feature>
<dbReference type="EMBL" id="BQNB010014893">
    <property type="protein sequence ID" value="GJT33609.1"/>
    <property type="molecule type" value="Genomic_DNA"/>
</dbReference>
<proteinExistence type="predicted"/>
<evidence type="ECO:0000313" key="2">
    <source>
        <dbReference type="EMBL" id="GJT33609.1"/>
    </source>
</evidence>
<feature type="compositionally biased region" description="Basic and acidic residues" evidence="1">
    <location>
        <begin position="181"/>
        <end position="201"/>
    </location>
</feature>
<keyword evidence="3" id="KW-1185">Reference proteome</keyword>
<sequence length="201" mass="22720">MPDNTQNEKSNSKTTNKAKIALLTRTSSTLIPYLNSQIAYQGKNKDGVGNNKYSSWNDNDEMKLTKHYQMYDAMFGVDVPTTQSQLIESTQGTHRITSASRSPNPNVNEGELMLYEVTVIRLREGVSKGDYELKRMGKRGECKRILQLLHPSTTIRSLRIHSTLISSDSDKLWKPSTVFSRDQDDPHDDALPEGENSAKRQ</sequence>
<reference evidence="2" key="1">
    <citation type="journal article" date="2022" name="Int. J. Mol. Sci.">
        <title>Draft Genome of Tanacetum Coccineum: Genomic Comparison of Closely Related Tanacetum-Family Plants.</title>
        <authorList>
            <person name="Yamashiro T."/>
            <person name="Shiraishi A."/>
            <person name="Nakayama K."/>
            <person name="Satake H."/>
        </authorList>
    </citation>
    <scope>NUCLEOTIDE SEQUENCE</scope>
</reference>
<name>A0ABQ5D9Q5_9ASTR</name>
<evidence type="ECO:0000313" key="3">
    <source>
        <dbReference type="Proteomes" id="UP001151760"/>
    </source>
</evidence>
<gene>
    <name evidence="2" type="ORF">Tco_0924028</name>
</gene>
<comment type="caution">
    <text evidence="2">The sequence shown here is derived from an EMBL/GenBank/DDBJ whole genome shotgun (WGS) entry which is preliminary data.</text>
</comment>
<organism evidence="2 3">
    <name type="scientific">Tanacetum coccineum</name>
    <dbReference type="NCBI Taxonomy" id="301880"/>
    <lineage>
        <taxon>Eukaryota</taxon>
        <taxon>Viridiplantae</taxon>
        <taxon>Streptophyta</taxon>
        <taxon>Embryophyta</taxon>
        <taxon>Tracheophyta</taxon>
        <taxon>Spermatophyta</taxon>
        <taxon>Magnoliopsida</taxon>
        <taxon>eudicotyledons</taxon>
        <taxon>Gunneridae</taxon>
        <taxon>Pentapetalae</taxon>
        <taxon>asterids</taxon>
        <taxon>campanulids</taxon>
        <taxon>Asterales</taxon>
        <taxon>Asteraceae</taxon>
        <taxon>Asteroideae</taxon>
        <taxon>Anthemideae</taxon>
        <taxon>Anthemidinae</taxon>
        <taxon>Tanacetum</taxon>
    </lineage>
</organism>
<protein>
    <submittedName>
        <fullName evidence="2">Uncharacterized protein</fullName>
    </submittedName>
</protein>